<dbReference type="GO" id="GO:0004190">
    <property type="term" value="F:aspartic-type endopeptidase activity"/>
    <property type="evidence" value="ECO:0007669"/>
    <property type="project" value="InterPro"/>
</dbReference>
<feature type="transmembrane region" description="Helical" evidence="1">
    <location>
        <begin position="60"/>
        <end position="80"/>
    </location>
</feature>
<keyword evidence="1" id="KW-1133">Transmembrane helix</keyword>
<dbReference type="Pfam" id="PF01478">
    <property type="entry name" value="Peptidase_A24"/>
    <property type="match status" value="1"/>
</dbReference>
<feature type="transmembrane region" description="Helical" evidence="1">
    <location>
        <begin position="35"/>
        <end position="54"/>
    </location>
</feature>
<feature type="transmembrane region" description="Helical" evidence="1">
    <location>
        <begin position="138"/>
        <end position="160"/>
    </location>
</feature>
<feature type="transmembrane region" description="Helical" evidence="1">
    <location>
        <begin position="6"/>
        <end position="23"/>
    </location>
</feature>
<evidence type="ECO:0000313" key="4">
    <source>
        <dbReference type="Proteomes" id="UP000271700"/>
    </source>
</evidence>
<feature type="domain" description="Prepilin type IV endopeptidase peptidase" evidence="2">
    <location>
        <begin position="12"/>
        <end position="117"/>
    </location>
</feature>
<keyword evidence="4" id="KW-1185">Reference proteome</keyword>
<name>A0A497Z355_9RHOB</name>
<dbReference type="STRING" id="981384.GCA_000192475_00116"/>
<reference evidence="3 4" key="1">
    <citation type="submission" date="2018-10" db="EMBL/GenBank/DDBJ databases">
        <title>Genomic Encyclopedia of Archaeal and Bacterial Type Strains, Phase II (KMG-II): from individual species to whole genera.</title>
        <authorList>
            <person name="Goeker M."/>
        </authorList>
    </citation>
    <scope>NUCLEOTIDE SEQUENCE [LARGE SCALE GENOMIC DNA]</scope>
    <source>
        <strain evidence="3 4">DSM 29317</strain>
    </source>
</reference>
<dbReference type="Proteomes" id="UP000271700">
    <property type="component" value="Unassembled WGS sequence"/>
</dbReference>
<evidence type="ECO:0000259" key="2">
    <source>
        <dbReference type="Pfam" id="PF01478"/>
    </source>
</evidence>
<dbReference type="EMBL" id="RCCT01000005">
    <property type="protein sequence ID" value="RLK02840.1"/>
    <property type="molecule type" value="Genomic_DNA"/>
</dbReference>
<dbReference type="GO" id="GO:0016020">
    <property type="term" value="C:membrane"/>
    <property type="evidence" value="ECO:0007669"/>
    <property type="project" value="InterPro"/>
</dbReference>
<dbReference type="AlphaFoldDB" id="A0A497Z355"/>
<accession>A0A497Z355</accession>
<proteinExistence type="predicted"/>
<keyword evidence="1" id="KW-0472">Membrane</keyword>
<evidence type="ECO:0000256" key="1">
    <source>
        <dbReference type="SAM" id="Phobius"/>
    </source>
</evidence>
<dbReference type="RefSeq" id="WP_010443531.1">
    <property type="nucleotide sequence ID" value="NZ_AEYW01000025.1"/>
</dbReference>
<feature type="transmembrane region" description="Helical" evidence="1">
    <location>
        <begin position="92"/>
        <end position="118"/>
    </location>
</feature>
<keyword evidence="1" id="KW-0812">Transmembrane</keyword>
<comment type="caution">
    <text evidence="3">The sequence shown here is derived from an EMBL/GenBank/DDBJ whole genome shotgun (WGS) entry which is preliminary data.</text>
</comment>
<protein>
    <submittedName>
        <fullName evidence="3">Prepilin peptidase CpaA</fullName>
    </submittedName>
</protein>
<sequence length="161" mass="17573">MSPEVAQFVPLIVITPLLAAMAWNDLKNLRISNKLVLIMLAAFVLSAPVFLSFHETVYRAVFGVGVFVVGFLGFTLRLWGGGDVKAIAALTLFVPSYFLLLFFYTFTLSMVVGMLFVITSRSIIGFPECRWLALRPKASYPMGVSIAMSGVLLPMVAMGLG</sequence>
<organism evidence="3 4">
    <name type="scientific">Ruegeria conchae</name>
    <dbReference type="NCBI Taxonomy" id="981384"/>
    <lineage>
        <taxon>Bacteria</taxon>
        <taxon>Pseudomonadati</taxon>
        <taxon>Pseudomonadota</taxon>
        <taxon>Alphaproteobacteria</taxon>
        <taxon>Rhodobacterales</taxon>
        <taxon>Roseobacteraceae</taxon>
        <taxon>Ruegeria</taxon>
    </lineage>
</organism>
<dbReference type="InterPro" id="IPR000045">
    <property type="entry name" value="Prepilin_IV_endopep_pep"/>
</dbReference>
<dbReference type="Gene3D" id="1.20.120.1220">
    <property type="match status" value="1"/>
</dbReference>
<gene>
    <name evidence="3" type="ORF">CLV75_3397</name>
</gene>
<evidence type="ECO:0000313" key="3">
    <source>
        <dbReference type="EMBL" id="RLK02840.1"/>
    </source>
</evidence>